<dbReference type="PANTHER" id="PTHR45752">
    <property type="entry name" value="LEUCINE-RICH REPEAT-CONTAINING"/>
    <property type="match status" value="1"/>
</dbReference>
<dbReference type="InterPro" id="IPR032675">
    <property type="entry name" value="LRR_dom_sf"/>
</dbReference>
<evidence type="ECO:0000313" key="1">
    <source>
        <dbReference type="EMBL" id="AEK98985.1"/>
    </source>
</evidence>
<dbReference type="Gene3D" id="3.80.10.10">
    <property type="entry name" value="Ribonuclease Inhibitor"/>
    <property type="match status" value="1"/>
</dbReference>
<accession>G0XP09</accession>
<dbReference type="AlphaFoldDB" id="G0XP09"/>
<dbReference type="InterPro" id="IPR050715">
    <property type="entry name" value="LRR-SigEffector_domain"/>
</dbReference>
<dbReference type="EMBL" id="HQ263678">
    <property type="protein sequence ID" value="AEK98985.1"/>
    <property type="molecule type" value="Genomic_DNA"/>
</dbReference>
<protein>
    <submittedName>
        <fullName evidence="1">Uncharacterized protein</fullName>
    </submittedName>
</protein>
<dbReference type="PANTHER" id="PTHR45752:SF195">
    <property type="entry name" value="LEUCINE-RICH REPEAT (LRR) FAMILY PROTEIN-RELATED"/>
    <property type="match status" value="1"/>
</dbReference>
<proteinExistence type="predicted"/>
<reference evidence="1" key="1">
    <citation type="journal article" date="2011" name="Appl. Environ. Microbiol.">
        <title>Diversity and plasticity of the intracellular plant pathogen and insect symbiont, 'Candidatus Liberibacter asiaticus', revealed by hyper variable prophage genes with intragenic tandem repeats.</title>
        <authorList>
            <person name="Zhou L."/>
            <person name="Powell C.A."/>
            <person name="Hoffman M.T."/>
            <person name="Li W."/>
            <person name="Fan G."/>
            <person name="Liu B."/>
            <person name="Lin H."/>
            <person name="Duan Y."/>
        </authorList>
    </citation>
    <scope>NUCLEOTIDE SEQUENCE</scope>
    <source>
        <strain evidence="1">FL-Cit15704</strain>
    </source>
</reference>
<sequence>MIRKVNMEKLNFEQTKSVTYWAVGSKFVIPWDIKDPSRIHAEVGYSDGRVQELAISQDFDVDGLNALLTVNNREGDFIRIFEGEKQTFKEYNSDSPRAPHNLVKEADLYPLHNRLDGVETIVSDLNNMKNRIQELEQIDLSKLEQIDLSKMAVLTQKMNIVDGRVNDLATQTKDVGRKLEQIDLSKLEQIDLSEMAVLTQKMNIIDGIVNNLATQTEDVGRKLEQIDLSKLEQIDLSEMAVLTQKMNIIDGIVNNLATQTEDVGRKLEQIDLSKLEQIDLSEMAVLTQKMNIIDGIVNNLATQTKDVGRKLEQIDLSKLEQIDLSEMAVLTQKMNIIDGIVNNLATQTKDVGRKLEQIDLSKLEQIDLSKLEQIDLSKLEQIDLSEMAVLTQKMNIIDGIVNNLATQTKDVGRKLEQIDLSKLEQIDLSKLEQIDLSKLEQIDLSEMAVLTQKMNIIDGIVNDLATQTEVVGRKLEQIDLSKLEQIDLSEMAVLTQKMNIIDGIVNNLATQTKDVGRKLEQIDLSKLEQIDLSKLEQIDLSKLEQIDLSEMAVLTQKMNIVDGIVNDLATQTEVVGRKLEQIDLSKLEQIDLSEMAVLTQKMNIVDGRVNDLATQTKDVGRKLEQIDLSKLEGLDPQTRKYLQDIQTQLTSDTLTLQHEDTRRYASSISFKGNDGALVGWITREVIGDLKGLSIATKNQSGSLVNSVKLYDNMDVYIQGQCFIRGTDTSIFDEIKRQLKPYILGLLQGRTMVRSANLREKASIGDIITGDKIDYWAYPSENGSGYISASATQAHTMAVSAEDARKRWRIMGITRSYYYTGYWLQEVINFDD</sequence>
<name>G0XP09_LIBAS</name>
<dbReference type="SUPFAM" id="SSF52047">
    <property type="entry name" value="RNI-like"/>
    <property type="match status" value="1"/>
</dbReference>
<organism evidence="1">
    <name type="scientific">Liberibacter asiaticus</name>
    <name type="common">Citrus greening disease</name>
    <name type="synonym">Liberobacter asiaticum</name>
    <dbReference type="NCBI Taxonomy" id="34021"/>
    <lineage>
        <taxon>Bacteria</taxon>
        <taxon>Pseudomonadati</taxon>
        <taxon>Pseudomonadota</taxon>
        <taxon>Alphaproteobacteria</taxon>
        <taxon>Hyphomicrobiales</taxon>
        <taxon>Rhizobiaceae</taxon>
        <taxon>Liberibacter</taxon>
    </lineage>
</organism>